<proteinExistence type="inferred from homology"/>
<dbReference type="Proteomes" id="UP001056255">
    <property type="component" value="Chromosome II"/>
</dbReference>
<dbReference type="Gene3D" id="3.40.1080.10">
    <property type="entry name" value="Glutaconate Coenzyme A-transferase"/>
    <property type="match status" value="1"/>
</dbReference>
<comment type="similarity">
    <text evidence="1">Belongs to the 3-oxoacid CoA-transferase subunit A family.</text>
</comment>
<dbReference type="Pfam" id="PF01144">
    <property type="entry name" value="CoA_trans"/>
    <property type="match status" value="1"/>
</dbReference>
<dbReference type="EMBL" id="CP082276">
    <property type="protein sequence ID" value="USH05000.1"/>
    <property type="molecule type" value="Genomic_DNA"/>
</dbReference>
<dbReference type="SUPFAM" id="SSF100950">
    <property type="entry name" value="NagB/RpiA/CoA transferase-like"/>
    <property type="match status" value="1"/>
</dbReference>
<accession>A0ABY4X1C3</accession>
<dbReference type="SMART" id="SM00882">
    <property type="entry name" value="CoA_trans"/>
    <property type="match status" value="1"/>
</dbReference>
<dbReference type="PANTHER" id="PTHR13707:SF60">
    <property type="entry name" value="ACETATE COA-TRANSFERASE SUBUNIT ALPHA"/>
    <property type="match status" value="1"/>
</dbReference>
<dbReference type="RefSeq" id="WP_251881351.1">
    <property type="nucleotide sequence ID" value="NZ_CP082276.1"/>
</dbReference>
<protein>
    <submittedName>
        <fullName evidence="3">CoA transferase subunit A</fullName>
    </submittedName>
</protein>
<evidence type="ECO:0000256" key="2">
    <source>
        <dbReference type="ARBA" id="ARBA00022679"/>
    </source>
</evidence>
<reference evidence="3" key="1">
    <citation type="submission" date="2021-08" db="EMBL/GenBank/DDBJ databases">
        <authorList>
            <person name="Sakaguchi M."/>
            <person name="Kikuchi T."/>
            <person name="Urbanczyk H."/>
        </authorList>
    </citation>
    <scope>NUCLEOTIDE SEQUENCE</scope>
    <source>
        <strain evidence="3">020920N</strain>
    </source>
</reference>
<evidence type="ECO:0000313" key="3">
    <source>
        <dbReference type="EMBL" id="USH05000.1"/>
    </source>
</evidence>
<dbReference type="PROSITE" id="PS01273">
    <property type="entry name" value="COA_TRANSF_1"/>
    <property type="match status" value="1"/>
</dbReference>
<gene>
    <name evidence="3" type="ORF">K6Q96_17355</name>
</gene>
<dbReference type="GO" id="GO:0016740">
    <property type="term" value="F:transferase activity"/>
    <property type="evidence" value="ECO:0007669"/>
    <property type="project" value="UniProtKB-KW"/>
</dbReference>
<dbReference type="InterPro" id="IPR004163">
    <property type="entry name" value="CoA_transf_BS"/>
</dbReference>
<dbReference type="PANTHER" id="PTHR13707">
    <property type="entry name" value="KETOACID-COENZYME A TRANSFERASE"/>
    <property type="match status" value="1"/>
</dbReference>
<evidence type="ECO:0000256" key="1">
    <source>
        <dbReference type="ARBA" id="ARBA00005612"/>
    </source>
</evidence>
<keyword evidence="4" id="KW-1185">Reference proteome</keyword>
<dbReference type="InterPro" id="IPR012792">
    <property type="entry name" value="3-oxoacid_CoA-transf_A"/>
</dbReference>
<dbReference type="NCBIfam" id="TIGR02429">
    <property type="entry name" value="pcaI_scoA_fam"/>
    <property type="match status" value="1"/>
</dbReference>
<dbReference type="InterPro" id="IPR037171">
    <property type="entry name" value="NagB/RpiA_transferase-like"/>
</dbReference>
<name>A0ABY4X1C3_9GAMM</name>
<evidence type="ECO:0000313" key="4">
    <source>
        <dbReference type="Proteomes" id="UP001056255"/>
    </source>
</evidence>
<keyword evidence="2 3" id="KW-0808">Transferase</keyword>
<dbReference type="InterPro" id="IPR004165">
    <property type="entry name" value="CoA_trans_fam_I"/>
</dbReference>
<sequence length="228" mass="24445">MKKAATAQQIESLLHDGMTIMIGGFMATGAPERLIDLLIKKDIKDITLITTDTGSPGRGASRLIAEKRVKKLYASHIGTNPETGKQMNDGTLEVELVPQGTLAERIRSGGAGLGGVLTPTGLGTIVAENKRVIEVDGKAYLLETPLKADLALIRGSKVDRRGNVFYSKTTQNFNPLMATAAETVIVEPEQLVGLGDIEPEAVHTPSIFVDHILVDNSYVGQRSVEDNQ</sequence>
<organism evidence="3 4">
    <name type="scientific">Grimontia kaedaensis</name>
    <dbReference type="NCBI Taxonomy" id="2872157"/>
    <lineage>
        <taxon>Bacteria</taxon>
        <taxon>Pseudomonadati</taxon>
        <taxon>Pseudomonadota</taxon>
        <taxon>Gammaproteobacteria</taxon>
        <taxon>Vibrionales</taxon>
        <taxon>Vibrionaceae</taxon>
        <taxon>Grimontia</taxon>
    </lineage>
</organism>